<reference evidence="8 9" key="1">
    <citation type="submission" date="2019-01" db="EMBL/GenBank/DDBJ databases">
        <title>Lacunisphaera sp. strain TWA-58.</title>
        <authorList>
            <person name="Chen W.-M."/>
        </authorList>
    </citation>
    <scope>NUCLEOTIDE SEQUENCE [LARGE SCALE GENOMIC DNA]</scope>
    <source>
        <strain evidence="8 9">TWA-58</strain>
    </source>
</reference>
<feature type="domain" description="BioF2-like acetyltransferase" evidence="7">
    <location>
        <begin position="117"/>
        <end position="248"/>
    </location>
</feature>
<dbReference type="SUPFAM" id="SSF55729">
    <property type="entry name" value="Acyl-CoA N-acyltransferases (Nat)"/>
    <property type="match status" value="1"/>
</dbReference>
<dbReference type="InterPro" id="IPR003447">
    <property type="entry name" value="FEMABX"/>
</dbReference>
<keyword evidence="4" id="KW-0573">Peptidoglycan synthesis</keyword>
<dbReference type="InterPro" id="IPR050644">
    <property type="entry name" value="PG_Glycine_Bridge_Synth"/>
</dbReference>
<evidence type="ECO:0000256" key="3">
    <source>
        <dbReference type="ARBA" id="ARBA00022960"/>
    </source>
</evidence>
<evidence type="ECO:0000256" key="5">
    <source>
        <dbReference type="ARBA" id="ARBA00023315"/>
    </source>
</evidence>
<dbReference type="Pfam" id="PF13480">
    <property type="entry name" value="Acetyltransf_6"/>
    <property type="match status" value="1"/>
</dbReference>
<evidence type="ECO:0000313" key="9">
    <source>
        <dbReference type="Proteomes" id="UP000290218"/>
    </source>
</evidence>
<dbReference type="InterPro" id="IPR016181">
    <property type="entry name" value="Acyl_CoA_acyltransferase"/>
</dbReference>
<keyword evidence="6" id="KW-0961">Cell wall biogenesis/degradation</keyword>
<dbReference type="Gene3D" id="3.40.630.30">
    <property type="match status" value="1"/>
</dbReference>
<sequence length="313" mass="35613">MLQEAYGYQPHYLTKSDATGKLTALLPLMEVSSWLTGKRGVGLPFTDLVEPLCSDPANFRELIDAALALGRARGWKYLECRGGKSWQPEAPASTSFLRHTLTLNVGEATLLAGFDDSVRRAMRKAERSGVKVEFSRSPEAMNAFYGLMCQTRRRHGVPPQPYRFFTNIQRYILAEREQGWIVLGRDASGLPVAGAIFLHFNRRAIYKFGASDENRQELRANNLVFWRSIQHYANAGFLEMDFGRTSLGNEGLRKFKLGWGTREESVEYTRFDFRTSGHVTAKDEAQGWHNQIFRNLPLPLSRLAGRFLYRHIA</sequence>
<keyword evidence="2 8" id="KW-0808">Transferase</keyword>
<dbReference type="AlphaFoldDB" id="A0A4Q1C3D6"/>
<organism evidence="8 9">
    <name type="scientific">Oleiharenicola lentus</name>
    <dbReference type="NCBI Taxonomy" id="2508720"/>
    <lineage>
        <taxon>Bacteria</taxon>
        <taxon>Pseudomonadati</taxon>
        <taxon>Verrucomicrobiota</taxon>
        <taxon>Opitutia</taxon>
        <taxon>Opitutales</taxon>
        <taxon>Opitutaceae</taxon>
        <taxon>Oleiharenicola</taxon>
    </lineage>
</organism>
<keyword evidence="3" id="KW-0133">Cell shape</keyword>
<dbReference type="GO" id="GO:0009252">
    <property type="term" value="P:peptidoglycan biosynthetic process"/>
    <property type="evidence" value="ECO:0007669"/>
    <property type="project" value="UniProtKB-KW"/>
</dbReference>
<evidence type="ECO:0000313" key="8">
    <source>
        <dbReference type="EMBL" id="RXK52908.1"/>
    </source>
</evidence>
<evidence type="ECO:0000256" key="6">
    <source>
        <dbReference type="ARBA" id="ARBA00023316"/>
    </source>
</evidence>
<evidence type="ECO:0000259" key="7">
    <source>
        <dbReference type="Pfam" id="PF13480"/>
    </source>
</evidence>
<keyword evidence="9" id="KW-1185">Reference proteome</keyword>
<dbReference type="GO" id="GO:0016755">
    <property type="term" value="F:aminoacyltransferase activity"/>
    <property type="evidence" value="ECO:0007669"/>
    <property type="project" value="InterPro"/>
</dbReference>
<evidence type="ECO:0000256" key="4">
    <source>
        <dbReference type="ARBA" id="ARBA00022984"/>
    </source>
</evidence>
<comment type="caution">
    <text evidence="8">The sequence shown here is derived from an EMBL/GenBank/DDBJ whole genome shotgun (WGS) entry which is preliminary data.</text>
</comment>
<gene>
    <name evidence="8" type="ORF">ESB00_14445</name>
</gene>
<name>A0A4Q1C3D6_9BACT</name>
<dbReference type="Proteomes" id="UP000290218">
    <property type="component" value="Unassembled WGS sequence"/>
</dbReference>
<evidence type="ECO:0000256" key="2">
    <source>
        <dbReference type="ARBA" id="ARBA00022679"/>
    </source>
</evidence>
<dbReference type="PANTHER" id="PTHR36174">
    <property type="entry name" value="LIPID II:GLYCINE GLYCYLTRANSFERASE"/>
    <property type="match status" value="1"/>
</dbReference>
<evidence type="ECO:0000256" key="1">
    <source>
        <dbReference type="ARBA" id="ARBA00009943"/>
    </source>
</evidence>
<dbReference type="GO" id="GO:0008360">
    <property type="term" value="P:regulation of cell shape"/>
    <property type="evidence" value="ECO:0007669"/>
    <property type="project" value="UniProtKB-KW"/>
</dbReference>
<keyword evidence="5" id="KW-0012">Acyltransferase</keyword>
<dbReference type="RefSeq" id="WP_129048498.1">
    <property type="nucleotide sequence ID" value="NZ_SDHX01000002.1"/>
</dbReference>
<dbReference type="OrthoDB" id="9785911at2"/>
<dbReference type="InterPro" id="IPR038740">
    <property type="entry name" value="BioF2-like_GNAT_dom"/>
</dbReference>
<comment type="similarity">
    <text evidence="1">Belongs to the FemABX family.</text>
</comment>
<accession>A0A4Q1C3D6</accession>
<dbReference type="PROSITE" id="PS51191">
    <property type="entry name" value="FEMABX"/>
    <property type="match status" value="1"/>
</dbReference>
<dbReference type="EMBL" id="SDHX01000002">
    <property type="protein sequence ID" value="RXK52908.1"/>
    <property type="molecule type" value="Genomic_DNA"/>
</dbReference>
<proteinExistence type="inferred from homology"/>
<dbReference type="GO" id="GO:0071555">
    <property type="term" value="P:cell wall organization"/>
    <property type="evidence" value="ECO:0007669"/>
    <property type="project" value="UniProtKB-KW"/>
</dbReference>
<dbReference type="PANTHER" id="PTHR36174:SF1">
    <property type="entry name" value="LIPID II:GLYCINE GLYCYLTRANSFERASE"/>
    <property type="match status" value="1"/>
</dbReference>
<protein>
    <submittedName>
        <fullName evidence="8">GNAT family N-acetyltransferase</fullName>
    </submittedName>
</protein>